<evidence type="ECO:0000313" key="1">
    <source>
        <dbReference type="EMBL" id="TRW17682.1"/>
    </source>
</evidence>
<proteinExistence type="predicted"/>
<accession>A0A552UHJ1</accession>
<dbReference type="Proteomes" id="UP000317894">
    <property type="component" value="Unassembled WGS sequence"/>
</dbReference>
<keyword evidence="2" id="KW-1185">Reference proteome</keyword>
<reference evidence="1 2" key="1">
    <citation type="submission" date="2019-07" db="EMBL/GenBank/DDBJ databases">
        <title>Novel species isolated from glacier.</title>
        <authorList>
            <person name="Liu Q."/>
            <person name="Xin Y.-H."/>
        </authorList>
    </citation>
    <scope>NUCLEOTIDE SEQUENCE [LARGE SCALE GENOMIC DNA]</scope>
    <source>
        <strain evidence="1 2">LB1R16</strain>
    </source>
</reference>
<dbReference type="RefSeq" id="WP_144236374.1">
    <property type="nucleotide sequence ID" value="NZ_VJWA01000001.1"/>
</dbReference>
<gene>
    <name evidence="1" type="ORF">FMM06_05940</name>
</gene>
<comment type="caution">
    <text evidence="1">The sequence shown here is derived from an EMBL/GenBank/DDBJ whole genome shotgun (WGS) entry which is preliminary data.</text>
</comment>
<evidence type="ECO:0000313" key="2">
    <source>
        <dbReference type="Proteomes" id="UP000317894"/>
    </source>
</evidence>
<dbReference type="AlphaFoldDB" id="A0A552UHJ1"/>
<sequence length="113" mass="12670">MTVDIERLWEKLYPATWKLARSADPIHERLGEAFRGIRDLRGEEFPPEQRIAYNEIVERMTHAGAVVDAKGAITTGAVANTLATMSERDASEIAESLFELFVQIAEVHFGDPK</sequence>
<dbReference type="EMBL" id="VJWA01000001">
    <property type="protein sequence ID" value="TRW17682.1"/>
    <property type="molecule type" value="Genomic_DNA"/>
</dbReference>
<organism evidence="1 2">
    <name type="scientific">Glacieibacterium frigidum</name>
    <dbReference type="NCBI Taxonomy" id="2593303"/>
    <lineage>
        <taxon>Bacteria</taxon>
        <taxon>Pseudomonadati</taxon>
        <taxon>Pseudomonadota</taxon>
        <taxon>Alphaproteobacteria</taxon>
        <taxon>Sphingomonadales</taxon>
        <taxon>Sphingosinicellaceae</taxon>
        <taxon>Glacieibacterium</taxon>
    </lineage>
</organism>
<protein>
    <submittedName>
        <fullName evidence="1">Uncharacterized protein</fullName>
    </submittedName>
</protein>
<name>A0A552UHJ1_9SPHN</name>
<dbReference type="OrthoDB" id="7595701at2"/>